<gene>
    <name evidence="1" type="ORF">EZS27_023255</name>
</gene>
<name>A0A5J4R5B7_9ZZZZ</name>
<organism evidence="1">
    <name type="scientific">termite gut metagenome</name>
    <dbReference type="NCBI Taxonomy" id="433724"/>
    <lineage>
        <taxon>unclassified sequences</taxon>
        <taxon>metagenomes</taxon>
        <taxon>organismal metagenomes</taxon>
    </lineage>
</organism>
<reference evidence="1" key="1">
    <citation type="submission" date="2019-03" db="EMBL/GenBank/DDBJ databases">
        <title>Single cell metagenomics reveals metabolic interactions within the superorganism composed of flagellate Streblomastix strix and complex community of Bacteroidetes bacteria on its surface.</title>
        <authorList>
            <person name="Treitli S.C."/>
            <person name="Kolisko M."/>
            <person name="Husnik F."/>
            <person name="Keeling P."/>
            <person name="Hampl V."/>
        </authorList>
    </citation>
    <scope>NUCLEOTIDE SEQUENCE</scope>
    <source>
        <strain evidence="1">STM</strain>
    </source>
</reference>
<proteinExistence type="predicted"/>
<sequence length="80" mass="9024">MKDIDATKNFRIRSYGKGELALMYFPHKTLKLAGRSFKKFVDDCPGLTEKLAKMGVKPFSKTYTPAQVRLIIEALGEPES</sequence>
<comment type="caution">
    <text evidence="1">The sequence shown here is derived from an EMBL/GenBank/DDBJ whole genome shotgun (WGS) entry which is preliminary data.</text>
</comment>
<evidence type="ECO:0008006" key="2">
    <source>
        <dbReference type="Google" id="ProtNLM"/>
    </source>
</evidence>
<dbReference type="AlphaFoldDB" id="A0A5J4R5B7"/>
<dbReference type="Pfam" id="PF14053">
    <property type="entry name" value="DUF4248"/>
    <property type="match status" value="1"/>
</dbReference>
<protein>
    <recommendedName>
        <fullName evidence="2">DUF4248 domain-containing protein</fullName>
    </recommendedName>
</protein>
<evidence type="ECO:0000313" key="1">
    <source>
        <dbReference type="EMBL" id="KAA6327783.1"/>
    </source>
</evidence>
<dbReference type="InterPro" id="IPR025342">
    <property type="entry name" value="DUF4248"/>
</dbReference>
<accession>A0A5J4R5B7</accession>
<dbReference type="EMBL" id="SNRY01001930">
    <property type="protein sequence ID" value="KAA6327783.1"/>
    <property type="molecule type" value="Genomic_DNA"/>
</dbReference>